<evidence type="ECO:0000256" key="12">
    <source>
        <dbReference type="ARBA" id="ARBA00049515"/>
    </source>
</evidence>
<accession>A0ABS0AYQ4</accession>
<comment type="subcellular location">
    <subcellularLocation>
        <location evidence="13">Cytoplasm</location>
    </subcellularLocation>
</comment>
<dbReference type="SMART" id="SM00863">
    <property type="entry name" value="tRNA_SAD"/>
    <property type="match status" value="1"/>
</dbReference>
<dbReference type="InterPro" id="IPR016155">
    <property type="entry name" value="Mopterin_synth/thiamin_S_b"/>
</dbReference>
<dbReference type="SUPFAM" id="SSF55186">
    <property type="entry name" value="ThrRS/AlaRS common domain"/>
    <property type="match status" value="1"/>
</dbReference>
<dbReference type="PANTHER" id="PTHR11451">
    <property type="entry name" value="THREONINE-TRNA LIGASE"/>
    <property type="match status" value="1"/>
</dbReference>
<keyword evidence="3 13" id="KW-0820">tRNA-binding</keyword>
<dbReference type="SUPFAM" id="SSF52954">
    <property type="entry name" value="Class II aaRS ABD-related"/>
    <property type="match status" value="1"/>
</dbReference>
<comment type="subunit">
    <text evidence="13">Homodimer.</text>
</comment>
<keyword evidence="8 13" id="KW-0067">ATP-binding</keyword>
<dbReference type="InterPro" id="IPR006195">
    <property type="entry name" value="aa-tRNA-synth_II"/>
</dbReference>
<evidence type="ECO:0000259" key="14">
    <source>
        <dbReference type="PROSITE" id="PS50862"/>
    </source>
</evidence>
<keyword evidence="11 13" id="KW-0030">Aminoacyl-tRNA synthetase</keyword>
<dbReference type="Gene3D" id="3.40.50.800">
    <property type="entry name" value="Anticodon-binding domain"/>
    <property type="match status" value="1"/>
</dbReference>
<evidence type="ECO:0000256" key="10">
    <source>
        <dbReference type="ARBA" id="ARBA00022917"/>
    </source>
</evidence>
<evidence type="ECO:0000313" key="16">
    <source>
        <dbReference type="EMBL" id="MBF5059262.1"/>
    </source>
</evidence>
<dbReference type="Pfam" id="PF00587">
    <property type="entry name" value="tRNA-synt_2b"/>
    <property type="match status" value="1"/>
</dbReference>
<evidence type="ECO:0000256" key="6">
    <source>
        <dbReference type="ARBA" id="ARBA00022741"/>
    </source>
</evidence>
<dbReference type="InterPro" id="IPR018163">
    <property type="entry name" value="Thr/Ala-tRNA-synth_IIc_edit"/>
</dbReference>
<dbReference type="Gene3D" id="3.30.54.20">
    <property type="match status" value="1"/>
</dbReference>
<name>A0ABS0AYQ4_9BACT</name>
<dbReference type="RefSeq" id="WP_194847567.1">
    <property type="nucleotide sequence ID" value="NZ_JAAEJV010000015.1"/>
</dbReference>
<dbReference type="Pfam" id="PF02824">
    <property type="entry name" value="TGS"/>
    <property type="match status" value="1"/>
</dbReference>
<evidence type="ECO:0000256" key="9">
    <source>
        <dbReference type="ARBA" id="ARBA00022884"/>
    </source>
</evidence>
<feature type="binding site" evidence="13">
    <location>
        <position position="332"/>
    </location>
    <ligand>
        <name>Zn(2+)</name>
        <dbReference type="ChEBI" id="CHEBI:29105"/>
        <note>catalytic</note>
    </ligand>
</feature>
<dbReference type="InterPro" id="IPR047246">
    <property type="entry name" value="ThrRS_anticodon"/>
</dbReference>
<comment type="similarity">
    <text evidence="1 13">Belongs to the class-II aminoacyl-tRNA synthetase family.</text>
</comment>
<dbReference type="Pfam" id="PF03129">
    <property type="entry name" value="HGTP_anticodon"/>
    <property type="match status" value="1"/>
</dbReference>
<dbReference type="InterPro" id="IPR002314">
    <property type="entry name" value="aa-tRNA-synt_IIb"/>
</dbReference>
<dbReference type="EMBL" id="JAAEJV010000015">
    <property type="protein sequence ID" value="MBF5059262.1"/>
    <property type="molecule type" value="Genomic_DNA"/>
</dbReference>
<dbReference type="InterPro" id="IPR036621">
    <property type="entry name" value="Anticodon-bd_dom_sf"/>
</dbReference>
<dbReference type="HAMAP" id="MF_00184">
    <property type="entry name" value="Thr_tRNA_synth"/>
    <property type="match status" value="1"/>
</dbReference>
<dbReference type="Gene3D" id="3.10.20.30">
    <property type="match status" value="1"/>
</dbReference>
<dbReference type="InterPro" id="IPR012947">
    <property type="entry name" value="tRNA_SAD"/>
</dbReference>
<evidence type="ECO:0000256" key="2">
    <source>
        <dbReference type="ARBA" id="ARBA00022490"/>
    </source>
</evidence>
<dbReference type="PROSITE" id="PS50862">
    <property type="entry name" value="AA_TRNA_LIGASE_II"/>
    <property type="match status" value="1"/>
</dbReference>
<keyword evidence="5 13" id="KW-0479">Metal-binding</keyword>
<dbReference type="Gene3D" id="3.30.980.10">
    <property type="entry name" value="Threonyl-trna Synthetase, Chain A, domain 2"/>
    <property type="match status" value="1"/>
</dbReference>
<feature type="domain" description="TGS" evidence="15">
    <location>
        <begin position="1"/>
        <end position="61"/>
    </location>
</feature>
<feature type="domain" description="Aminoacyl-transfer RNA synthetases class-II family profile" evidence="14">
    <location>
        <begin position="264"/>
        <end position="531"/>
    </location>
</feature>
<dbReference type="SUPFAM" id="SSF55681">
    <property type="entry name" value="Class II aaRS and biotin synthetases"/>
    <property type="match status" value="1"/>
</dbReference>
<keyword evidence="9 13" id="KW-0694">RNA-binding</keyword>
<keyword evidence="7 13" id="KW-0862">Zinc</keyword>
<feature type="binding site" evidence="13">
    <location>
        <position position="383"/>
    </location>
    <ligand>
        <name>Zn(2+)</name>
        <dbReference type="ChEBI" id="CHEBI:29105"/>
        <note>catalytic</note>
    </ligand>
</feature>
<dbReference type="EC" id="6.1.1.3" evidence="13"/>
<dbReference type="InterPro" id="IPR002320">
    <property type="entry name" value="Thr-tRNA-ligase_IIa"/>
</dbReference>
<dbReference type="PANTHER" id="PTHR11451:SF44">
    <property type="entry name" value="THREONINE--TRNA LIGASE, CHLOROPLASTIC_MITOCHONDRIAL 2"/>
    <property type="match status" value="1"/>
</dbReference>
<evidence type="ECO:0000259" key="15">
    <source>
        <dbReference type="PROSITE" id="PS51880"/>
    </source>
</evidence>
<dbReference type="SUPFAM" id="SSF54285">
    <property type="entry name" value="MoaD/ThiS"/>
    <property type="match status" value="1"/>
</dbReference>
<proteinExistence type="inferred from homology"/>
<evidence type="ECO:0000256" key="5">
    <source>
        <dbReference type="ARBA" id="ARBA00022723"/>
    </source>
</evidence>
<dbReference type="Proteomes" id="UP001194714">
    <property type="component" value="Unassembled WGS sequence"/>
</dbReference>
<dbReference type="InterPro" id="IPR033728">
    <property type="entry name" value="ThrRS_core"/>
</dbReference>
<evidence type="ECO:0000256" key="4">
    <source>
        <dbReference type="ARBA" id="ARBA00022598"/>
    </source>
</evidence>
<dbReference type="GO" id="GO:0004829">
    <property type="term" value="F:threonine-tRNA ligase activity"/>
    <property type="evidence" value="ECO:0007669"/>
    <property type="project" value="UniProtKB-EC"/>
</dbReference>
<comment type="cofactor">
    <cofactor evidence="13">
        <name>Zn(2+)</name>
        <dbReference type="ChEBI" id="CHEBI:29105"/>
    </cofactor>
    <text evidence="13">Binds 1 zinc ion per subunit.</text>
</comment>
<evidence type="ECO:0000256" key="11">
    <source>
        <dbReference type="ARBA" id="ARBA00023146"/>
    </source>
</evidence>
<dbReference type="Gene3D" id="3.30.930.10">
    <property type="entry name" value="Bira Bifunctional Protein, Domain 2"/>
    <property type="match status" value="1"/>
</dbReference>
<gene>
    <name evidence="13" type="primary">thrS</name>
    <name evidence="16" type="ORF">NEPTK9_000771</name>
</gene>
<evidence type="ECO:0000256" key="13">
    <source>
        <dbReference type="HAMAP-Rule" id="MF_00184"/>
    </source>
</evidence>
<keyword evidence="2 13" id="KW-0963">Cytoplasm</keyword>
<reference evidence="16 17" key="1">
    <citation type="submission" date="2020-01" db="EMBL/GenBank/DDBJ databases">
        <title>Draft genome sequence of Cand. Neptunochlamydia vexilliferae K9.</title>
        <authorList>
            <person name="Schulz F."/>
            <person name="Koestlbacher S."/>
            <person name="Wascher F."/>
            <person name="Pizzetti I."/>
            <person name="Horn M."/>
        </authorList>
    </citation>
    <scope>NUCLEOTIDE SEQUENCE [LARGE SCALE GENOMIC DNA]</scope>
    <source>
        <strain evidence="16 17">K9</strain>
    </source>
</reference>
<dbReference type="PRINTS" id="PR01047">
    <property type="entry name" value="TRNASYNTHTHR"/>
</dbReference>
<dbReference type="PROSITE" id="PS51880">
    <property type="entry name" value="TGS"/>
    <property type="match status" value="1"/>
</dbReference>
<evidence type="ECO:0000313" key="17">
    <source>
        <dbReference type="Proteomes" id="UP001194714"/>
    </source>
</evidence>
<keyword evidence="17" id="KW-1185">Reference proteome</keyword>
<evidence type="ECO:0000256" key="7">
    <source>
        <dbReference type="ARBA" id="ARBA00022833"/>
    </source>
</evidence>
<sequence>MFINVKCESEKLELPAGSSAKELAEKMNLREPHQALIVSINGEVYDLDTALSDGDDVKFLDFDTDQGKEVFWHTSAHVLAQAILRLWPNAKPTIGPPIDNGFYYDFDNLDISEADFPKIEKEIKKILSENFKPEKHLFDGKKDALKEFGDNPYKKELIEGFDDQGPITAYRQGEFFDLCRGPHLPNLGKIKAFKILKTSGAYWRGDSENAMLTRIYGISFPNRELLKAYLHLLEEAKKRDHRVLGAKLNLFSFKEEAPAMPFFHPRGMAVWDHLVDYWKELHLREGYKIIKTPQLMTKELWELSGHWDHYRENMFTVEVDDERAYAVKPMNCPGCMLYYKGHSHSYREFPLRIAEFGHVHRKEPSGALNGLFRVQSFHQDDAHLFMQPVQIKDEILGVLDLVKEIYQAFGLEYTFELSTRPKKSIGSDEDWEITTAGLREALDEWGEPYKINEGDGAFYGPKIDLHVHDALGRRWQCGTIQLDMSLPEKFELEYKDSDGALKRPIMIHRAIFGSIERFLGILIEHFAGKFPFWMSPLPIRLIPVADKHVPYALEVMKKIQEAGFTCDCDDAPDSVGKKVRNAQLLKVNYMLTVGDKEVENNTISLRTRDNVVHGEVIIDDFLNNCAIEYKEKKLTSPYHKES</sequence>
<dbReference type="CDD" id="cd00860">
    <property type="entry name" value="ThrRS_anticodon"/>
    <property type="match status" value="1"/>
</dbReference>
<keyword evidence="4 13" id="KW-0436">Ligase</keyword>
<dbReference type="Pfam" id="PF07973">
    <property type="entry name" value="tRNA_SAD"/>
    <property type="match status" value="1"/>
</dbReference>
<feature type="binding site" evidence="13">
    <location>
        <position position="508"/>
    </location>
    <ligand>
        <name>Zn(2+)</name>
        <dbReference type="ChEBI" id="CHEBI:29105"/>
        <note>catalytic</note>
    </ligand>
</feature>
<dbReference type="CDD" id="cd00771">
    <property type="entry name" value="ThrRS_core"/>
    <property type="match status" value="1"/>
</dbReference>
<protein>
    <recommendedName>
        <fullName evidence="13">Threonine--tRNA ligase</fullName>
        <ecNumber evidence="13">6.1.1.3</ecNumber>
    </recommendedName>
    <alternativeName>
        <fullName evidence="13">Threonyl-tRNA synthetase</fullName>
        <shortName evidence="13">ThrRS</shortName>
    </alternativeName>
</protein>
<dbReference type="InterPro" id="IPR012675">
    <property type="entry name" value="Beta-grasp_dom_sf"/>
</dbReference>
<dbReference type="NCBIfam" id="TIGR00418">
    <property type="entry name" value="thrS"/>
    <property type="match status" value="1"/>
</dbReference>
<comment type="caution">
    <text evidence="16">The sequence shown here is derived from an EMBL/GenBank/DDBJ whole genome shotgun (WGS) entry which is preliminary data.</text>
</comment>
<comment type="catalytic activity">
    <reaction evidence="12 13">
        <text>tRNA(Thr) + L-threonine + ATP = L-threonyl-tRNA(Thr) + AMP + diphosphate + H(+)</text>
        <dbReference type="Rhea" id="RHEA:24624"/>
        <dbReference type="Rhea" id="RHEA-COMP:9670"/>
        <dbReference type="Rhea" id="RHEA-COMP:9704"/>
        <dbReference type="ChEBI" id="CHEBI:15378"/>
        <dbReference type="ChEBI" id="CHEBI:30616"/>
        <dbReference type="ChEBI" id="CHEBI:33019"/>
        <dbReference type="ChEBI" id="CHEBI:57926"/>
        <dbReference type="ChEBI" id="CHEBI:78442"/>
        <dbReference type="ChEBI" id="CHEBI:78534"/>
        <dbReference type="ChEBI" id="CHEBI:456215"/>
        <dbReference type="EC" id="6.1.1.3"/>
    </reaction>
</comment>
<dbReference type="InterPro" id="IPR004154">
    <property type="entry name" value="Anticodon-bd"/>
</dbReference>
<evidence type="ECO:0000256" key="1">
    <source>
        <dbReference type="ARBA" id="ARBA00008226"/>
    </source>
</evidence>
<keyword evidence="6 13" id="KW-0547">Nucleotide-binding</keyword>
<organism evidence="16 17">
    <name type="scientific">Candidatus Neptunichlamydia vexilliferae</name>
    <dbReference type="NCBI Taxonomy" id="1651774"/>
    <lineage>
        <taxon>Bacteria</taxon>
        <taxon>Pseudomonadati</taxon>
        <taxon>Chlamydiota</taxon>
        <taxon>Chlamydiia</taxon>
        <taxon>Parachlamydiales</taxon>
        <taxon>Simkaniaceae</taxon>
        <taxon>Candidatus Neptunichlamydia</taxon>
    </lineage>
</organism>
<keyword evidence="10 13" id="KW-0648">Protein biosynthesis</keyword>
<dbReference type="InterPro" id="IPR045864">
    <property type="entry name" value="aa-tRNA-synth_II/BPL/LPL"/>
</dbReference>
<dbReference type="InterPro" id="IPR004095">
    <property type="entry name" value="TGS"/>
</dbReference>
<evidence type="ECO:0000256" key="8">
    <source>
        <dbReference type="ARBA" id="ARBA00022840"/>
    </source>
</evidence>
<evidence type="ECO:0000256" key="3">
    <source>
        <dbReference type="ARBA" id="ARBA00022555"/>
    </source>
</evidence>
<feature type="region of interest" description="Catalytic" evidence="13">
    <location>
        <begin position="240"/>
        <end position="531"/>
    </location>
</feature>